<dbReference type="InterPro" id="IPR006918">
    <property type="entry name" value="COBRA_pln"/>
</dbReference>
<organism evidence="1 2">
    <name type="scientific">Hibiscus sabdariffa</name>
    <name type="common">roselle</name>
    <dbReference type="NCBI Taxonomy" id="183260"/>
    <lineage>
        <taxon>Eukaryota</taxon>
        <taxon>Viridiplantae</taxon>
        <taxon>Streptophyta</taxon>
        <taxon>Embryophyta</taxon>
        <taxon>Tracheophyta</taxon>
        <taxon>Spermatophyta</taxon>
        <taxon>Magnoliopsida</taxon>
        <taxon>eudicotyledons</taxon>
        <taxon>Gunneridae</taxon>
        <taxon>Pentapetalae</taxon>
        <taxon>rosids</taxon>
        <taxon>malvids</taxon>
        <taxon>Malvales</taxon>
        <taxon>Malvaceae</taxon>
        <taxon>Malvoideae</taxon>
        <taxon>Hibiscus</taxon>
    </lineage>
</organism>
<dbReference type="Pfam" id="PF04833">
    <property type="entry name" value="COBRA"/>
    <property type="match status" value="1"/>
</dbReference>
<keyword evidence="2" id="KW-1185">Reference proteome</keyword>
<dbReference type="PANTHER" id="PTHR31052:SF12">
    <property type="entry name" value="COBRA-LIKE PROTEIN 7"/>
    <property type="match status" value="1"/>
</dbReference>
<protein>
    <submittedName>
        <fullName evidence="1">Uncharacterized protein</fullName>
    </submittedName>
</protein>
<dbReference type="Proteomes" id="UP001472677">
    <property type="component" value="Unassembled WGS sequence"/>
</dbReference>
<dbReference type="PANTHER" id="PTHR31052">
    <property type="entry name" value="COBRA-LIKE PROTEIN 7"/>
    <property type="match status" value="1"/>
</dbReference>
<dbReference type="EMBL" id="JBBPBM010000056">
    <property type="protein sequence ID" value="KAK8517321.1"/>
    <property type="molecule type" value="Genomic_DNA"/>
</dbReference>
<accession>A0ABR2CCT9</accession>
<reference evidence="1 2" key="1">
    <citation type="journal article" date="2024" name="G3 (Bethesda)">
        <title>Genome assembly of Hibiscus sabdariffa L. provides insights into metabolisms of medicinal natural products.</title>
        <authorList>
            <person name="Kim T."/>
        </authorList>
    </citation>
    <scope>NUCLEOTIDE SEQUENCE [LARGE SCALE GENOMIC DNA]</scope>
    <source>
        <strain evidence="1">TK-2024</strain>
        <tissue evidence="1">Old leaves</tissue>
    </source>
</reference>
<proteinExistence type="predicted"/>
<dbReference type="InterPro" id="IPR056900">
    <property type="entry name" value="COB_C"/>
</dbReference>
<evidence type="ECO:0000313" key="2">
    <source>
        <dbReference type="Proteomes" id="UP001472677"/>
    </source>
</evidence>
<evidence type="ECO:0000313" key="1">
    <source>
        <dbReference type="EMBL" id="KAK8517321.1"/>
    </source>
</evidence>
<sequence length="652" mass="72902">MKFSWKVVALMLFLFHSRNRFCLAEESDSGSASTLPKGQESCAGIFLRYNFVSREKEYPRVKNATAQSWAFNSSVTILNMGTTELKAWKIFIRFQYNEILVSADGAVLTSSADFPAPVGNGTYLAGYPQTDLETSIDTANDLEKIQAKVKLKGTQFGLRSPKNPMPKTLRLANDGYRCPSPTHRGSSMYLCCVKDSKLKANKTTTKFLPRQKGDLLIAYDVTQAYVNNYLVEITIENKNALGRLDHWNLTWEWTRGEFIDKLKGAYVRELDVSDCLNGKAGNYYEGMDFSSVLNCQKRPILFDLPLAKANDTQMGKIPYCCRNGTILPTTMDGTKSKSAFQMQVYKLPPDLNRTVIYPPQKWKIVGVLNPDYKCGSPIRVDPTKFPDPAGLEAIKPAIASWQIVCNISRPTKGNFRCCVTFSAYYNKSIIPCDTCACGCQDELKCNPSKQAMLLPAEALLVPFNNRSKKAIAWATIHHLKIPKPLPCGDNCGVSVHWHVSSVYKQGWAARMTLFNWRRLNFENWFTALQFKKAGSGFQKMYSFNATLLSKLNNTIFVQGIEGMNYLIGLTNGSNPEKDPAVPGKLQSVVTFKKKAGLDIAKGYGFPSKVFFNGEECAIPSRIPVSSVVRFSVNLSMLFVCKLASFLLIQHLN</sequence>
<name>A0ABR2CCT9_9ROSI</name>
<comment type="caution">
    <text evidence="1">The sequence shown here is derived from an EMBL/GenBank/DDBJ whole genome shotgun (WGS) entry which is preliminary data.</text>
</comment>
<dbReference type="Pfam" id="PF25079">
    <property type="entry name" value="COB_C"/>
    <property type="match status" value="1"/>
</dbReference>
<gene>
    <name evidence="1" type="ORF">V6N12_032515</name>
</gene>